<feature type="transmembrane region" description="Helical" evidence="1">
    <location>
        <begin position="23"/>
        <end position="41"/>
    </location>
</feature>
<keyword evidence="3" id="KW-1185">Reference proteome</keyword>
<dbReference type="AlphaFoldDB" id="A0A927BNQ3"/>
<feature type="transmembrane region" description="Helical" evidence="1">
    <location>
        <begin position="47"/>
        <end position="71"/>
    </location>
</feature>
<evidence type="ECO:0000313" key="3">
    <source>
        <dbReference type="Proteomes" id="UP000621560"/>
    </source>
</evidence>
<feature type="transmembrane region" description="Helical" evidence="1">
    <location>
        <begin position="170"/>
        <end position="203"/>
    </location>
</feature>
<dbReference type="Proteomes" id="UP000621560">
    <property type="component" value="Unassembled WGS sequence"/>
</dbReference>
<dbReference type="PANTHER" id="PTHR20992">
    <property type="entry name" value="AT15442P-RELATED"/>
    <property type="match status" value="1"/>
</dbReference>
<keyword evidence="1" id="KW-0812">Transmembrane</keyword>
<dbReference type="InterPro" id="IPR005240">
    <property type="entry name" value="DUF389"/>
</dbReference>
<name>A0A927BNQ3_9BACL</name>
<protein>
    <submittedName>
        <fullName evidence="2">TIGR00341 family protein</fullName>
    </submittedName>
</protein>
<dbReference type="Pfam" id="PF04087">
    <property type="entry name" value="DUF389"/>
    <property type="match status" value="1"/>
</dbReference>
<comment type="caution">
    <text evidence="2">The sequence shown here is derived from an EMBL/GenBank/DDBJ whole genome shotgun (WGS) entry which is preliminary data.</text>
</comment>
<evidence type="ECO:0000256" key="1">
    <source>
        <dbReference type="SAM" id="Phobius"/>
    </source>
</evidence>
<accession>A0A927BNQ3</accession>
<sequence length="243" mass="26048">MKLQRASRHELYLQIEGNSKSDLTYLLFIILSSVVVMAGLIRDSSYIIIGGMVIAPLLGPVIALAFSSILGDFPLVKQSILTVIKGIVLTLAIAVLFGMFLHTPIANDKFYARTRVDVWDIVLALASGAAGALSYLRRVPSSLVGVMVAVALLPPTLVLGISITMVSWSYVFGAALLLLVNITSILLAGIVTFSISGITPVGYEEIKRAENSRKVSLMLIATLVVLLTIAVIYSKPFFILSAP</sequence>
<feature type="transmembrane region" description="Helical" evidence="1">
    <location>
        <begin position="143"/>
        <end position="164"/>
    </location>
</feature>
<keyword evidence="1" id="KW-1133">Transmembrane helix</keyword>
<dbReference type="PANTHER" id="PTHR20992:SF9">
    <property type="entry name" value="AT15442P-RELATED"/>
    <property type="match status" value="1"/>
</dbReference>
<feature type="transmembrane region" description="Helical" evidence="1">
    <location>
        <begin position="83"/>
        <end position="106"/>
    </location>
</feature>
<feature type="transmembrane region" description="Helical" evidence="1">
    <location>
        <begin position="215"/>
        <end position="233"/>
    </location>
</feature>
<gene>
    <name evidence="2" type="ORF">IDH44_01800</name>
</gene>
<organism evidence="2 3">
    <name type="scientific">Paenibacillus sabuli</name>
    <dbReference type="NCBI Taxonomy" id="2772509"/>
    <lineage>
        <taxon>Bacteria</taxon>
        <taxon>Bacillati</taxon>
        <taxon>Bacillota</taxon>
        <taxon>Bacilli</taxon>
        <taxon>Bacillales</taxon>
        <taxon>Paenibacillaceae</taxon>
        <taxon>Paenibacillus</taxon>
    </lineage>
</organism>
<feature type="transmembrane region" description="Helical" evidence="1">
    <location>
        <begin position="118"/>
        <end position="136"/>
    </location>
</feature>
<reference evidence="2" key="1">
    <citation type="submission" date="2020-09" db="EMBL/GenBank/DDBJ databases">
        <title>A novel bacterium of genus Paenibacillus, isolated from South China Sea.</title>
        <authorList>
            <person name="Huang H."/>
            <person name="Mo K."/>
            <person name="Hu Y."/>
        </authorList>
    </citation>
    <scope>NUCLEOTIDE SEQUENCE</scope>
    <source>
        <strain evidence="2">IB182496</strain>
    </source>
</reference>
<dbReference type="NCBIfam" id="TIGR00341">
    <property type="entry name" value="TIGR00341 family protein"/>
    <property type="match status" value="1"/>
</dbReference>
<proteinExistence type="predicted"/>
<evidence type="ECO:0000313" key="2">
    <source>
        <dbReference type="EMBL" id="MBD2843913.1"/>
    </source>
</evidence>
<dbReference type="EMBL" id="JACXIZ010000006">
    <property type="protein sequence ID" value="MBD2843913.1"/>
    <property type="molecule type" value="Genomic_DNA"/>
</dbReference>
<keyword evidence="1" id="KW-0472">Membrane</keyword>